<gene>
    <name evidence="2" type="primary">Hypp212</name>
    <name evidence="2" type="ORF">BLAG_LOCUS720</name>
</gene>
<dbReference type="EMBL" id="OV696686">
    <property type="protein sequence ID" value="CAH1228791.1"/>
    <property type="molecule type" value="Genomic_DNA"/>
</dbReference>
<dbReference type="AlphaFoldDB" id="A0A8J9YPW7"/>
<protein>
    <submittedName>
        <fullName evidence="2">Hypp212 protein</fullName>
    </submittedName>
</protein>
<proteinExistence type="predicted"/>
<sequence length="225" mass="25012">MVDMFVLVGFSLLLGARVLSTKAPPPAPPSWPVAFSVKFQEEARNGTATTSRNDGAWYYDWSQISARFDHLNNQNNWICQGRGLNVTAPHGDCQVLFSQDADMFVIYPGQKQCCRACGPAEGCTVPVPNWLAESKFIGNETINGTGCMGWEKAGTHGQTTADRWYQTAKGKPCQYWESVTSDNVTYVHTLTFNQTTFHIGQPDASVFAVPDYCDRYSKCPNPWPH</sequence>
<accession>A0A8J9YPW7</accession>
<name>A0A8J9YPW7_BRALA</name>
<organism evidence="2 3">
    <name type="scientific">Branchiostoma lanceolatum</name>
    <name type="common">Common lancelet</name>
    <name type="synonym">Amphioxus lanceolatum</name>
    <dbReference type="NCBI Taxonomy" id="7740"/>
    <lineage>
        <taxon>Eukaryota</taxon>
        <taxon>Metazoa</taxon>
        <taxon>Chordata</taxon>
        <taxon>Cephalochordata</taxon>
        <taxon>Leptocardii</taxon>
        <taxon>Amphioxiformes</taxon>
        <taxon>Branchiostomatidae</taxon>
        <taxon>Branchiostoma</taxon>
    </lineage>
</organism>
<feature type="chain" id="PRO_5035465885" evidence="1">
    <location>
        <begin position="21"/>
        <end position="225"/>
    </location>
</feature>
<keyword evidence="3" id="KW-1185">Reference proteome</keyword>
<feature type="signal peptide" evidence="1">
    <location>
        <begin position="1"/>
        <end position="20"/>
    </location>
</feature>
<keyword evidence="1" id="KW-0732">Signal</keyword>
<reference evidence="2" key="1">
    <citation type="submission" date="2022-01" db="EMBL/GenBank/DDBJ databases">
        <authorList>
            <person name="Braso-Vives M."/>
        </authorList>
    </citation>
    <scope>NUCLEOTIDE SEQUENCE</scope>
</reference>
<evidence type="ECO:0000313" key="2">
    <source>
        <dbReference type="EMBL" id="CAH1228791.1"/>
    </source>
</evidence>
<evidence type="ECO:0000313" key="3">
    <source>
        <dbReference type="Proteomes" id="UP000838412"/>
    </source>
</evidence>
<dbReference type="Proteomes" id="UP000838412">
    <property type="component" value="Chromosome 1"/>
</dbReference>
<evidence type="ECO:0000256" key="1">
    <source>
        <dbReference type="SAM" id="SignalP"/>
    </source>
</evidence>
<dbReference type="OrthoDB" id="406551at2759"/>